<protein>
    <recommendedName>
        <fullName evidence="4">Holin</fullName>
    </recommendedName>
</protein>
<evidence type="ECO:0000313" key="2">
    <source>
        <dbReference type="EMBL" id="PVX80039.1"/>
    </source>
</evidence>
<reference evidence="2 3" key="1">
    <citation type="submission" date="2018-05" db="EMBL/GenBank/DDBJ databases">
        <title>Genomic Encyclopedia of Type Strains, Phase IV (KMG-V): Genome sequencing to study the core and pangenomes of soil and plant-associated prokaryotes.</title>
        <authorList>
            <person name="Whitman W."/>
        </authorList>
    </citation>
    <scope>NUCLEOTIDE SEQUENCE [LARGE SCALE GENOMIC DNA]</scope>
    <source>
        <strain evidence="2 3">SCZa-39</strain>
    </source>
</reference>
<proteinExistence type="predicted"/>
<evidence type="ECO:0000313" key="3">
    <source>
        <dbReference type="Proteomes" id="UP000245712"/>
    </source>
</evidence>
<feature type="coiled-coil region" evidence="1">
    <location>
        <begin position="30"/>
        <end position="85"/>
    </location>
</feature>
<organism evidence="2 3">
    <name type="scientific">Paraburkholderia unamae</name>
    <dbReference type="NCBI Taxonomy" id="219649"/>
    <lineage>
        <taxon>Bacteria</taxon>
        <taxon>Pseudomonadati</taxon>
        <taxon>Pseudomonadota</taxon>
        <taxon>Betaproteobacteria</taxon>
        <taxon>Burkholderiales</taxon>
        <taxon>Burkholderiaceae</taxon>
        <taxon>Paraburkholderia</taxon>
    </lineage>
</organism>
<gene>
    <name evidence="2" type="ORF">C7402_112226</name>
</gene>
<accession>A0ABX5KHW9</accession>
<name>A0ABX5KHW9_9BURK</name>
<dbReference type="Proteomes" id="UP000245712">
    <property type="component" value="Unassembled WGS sequence"/>
</dbReference>
<comment type="caution">
    <text evidence="2">The sequence shown here is derived from an EMBL/GenBank/DDBJ whole genome shotgun (WGS) entry which is preliminary data.</text>
</comment>
<keyword evidence="1" id="KW-0175">Coiled coil</keyword>
<dbReference type="EMBL" id="QEOB01000012">
    <property type="protein sequence ID" value="PVX80039.1"/>
    <property type="molecule type" value="Genomic_DNA"/>
</dbReference>
<dbReference type="RefSeq" id="WP_116612573.1">
    <property type="nucleotide sequence ID" value="NZ_QEOB01000012.1"/>
</dbReference>
<evidence type="ECO:0008006" key="4">
    <source>
        <dbReference type="Google" id="ProtNLM"/>
    </source>
</evidence>
<evidence type="ECO:0000256" key="1">
    <source>
        <dbReference type="SAM" id="Coils"/>
    </source>
</evidence>
<sequence length="99" mass="11126">MQFTLDGTTIITAIVAALWAVALAGCSIWVKRVQSDNREAREAIAGLARDLASFREAVAMKYASRDEVKDEREETRKLFEQIDAKINQMQAYLMKAKTS</sequence>
<keyword evidence="3" id="KW-1185">Reference proteome</keyword>